<dbReference type="PANTHER" id="PTHR35330">
    <property type="entry name" value="SIROHEME BIOSYNTHESIS PROTEIN MET8"/>
    <property type="match status" value="1"/>
</dbReference>
<proteinExistence type="predicted"/>
<dbReference type="InterPro" id="IPR036291">
    <property type="entry name" value="NAD(P)-bd_dom_sf"/>
</dbReference>
<keyword evidence="3 8" id="KW-0560">Oxidoreductase</keyword>
<dbReference type="InterPro" id="IPR028281">
    <property type="entry name" value="Sirohaem_synthase_central"/>
</dbReference>
<comment type="caution">
    <text evidence="8">The sequence shown here is derived from an EMBL/GenBank/DDBJ whole genome shotgun (WGS) entry which is preliminary data.</text>
</comment>
<gene>
    <name evidence="8" type="ORF">J2Z20_003225</name>
</gene>
<comment type="catalytic activity">
    <reaction evidence="6">
        <text>precorrin-2 + NAD(+) = sirohydrochlorin + NADH + 2 H(+)</text>
        <dbReference type="Rhea" id="RHEA:15613"/>
        <dbReference type="ChEBI" id="CHEBI:15378"/>
        <dbReference type="ChEBI" id="CHEBI:57540"/>
        <dbReference type="ChEBI" id="CHEBI:57945"/>
        <dbReference type="ChEBI" id="CHEBI:58351"/>
        <dbReference type="ChEBI" id="CHEBI:58827"/>
        <dbReference type="EC" id="1.3.1.76"/>
    </reaction>
</comment>
<evidence type="ECO:0000256" key="5">
    <source>
        <dbReference type="ARBA" id="ARBA00023244"/>
    </source>
</evidence>
<dbReference type="Gene3D" id="3.40.50.720">
    <property type="entry name" value="NAD(P)-binding Rossmann-like Domain"/>
    <property type="match status" value="1"/>
</dbReference>
<protein>
    <recommendedName>
        <fullName evidence="2">precorrin-2 dehydrogenase</fullName>
        <ecNumber evidence="2">1.3.1.76</ecNumber>
    </recommendedName>
</protein>
<dbReference type="SUPFAM" id="SSF51735">
    <property type="entry name" value="NAD(P)-binding Rossmann-fold domains"/>
    <property type="match status" value="1"/>
</dbReference>
<dbReference type="RefSeq" id="WP_342454327.1">
    <property type="nucleotide sequence ID" value="NZ_CBCRVE010000013.1"/>
</dbReference>
<dbReference type="InterPro" id="IPR042518">
    <property type="entry name" value="SirC_C"/>
</dbReference>
<dbReference type="Pfam" id="PF14824">
    <property type="entry name" value="Sirohm_synth_M"/>
    <property type="match status" value="1"/>
</dbReference>
<evidence type="ECO:0000256" key="3">
    <source>
        <dbReference type="ARBA" id="ARBA00023002"/>
    </source>
</evidence>
<evidence type="ECO:0000256" key="1">
    <source>
        <dbReference type="ARBA" id="ARBA00005010"/>
    </source>
</evidence>
<dbReference type="InterPro" id="IPR006367">
    <property type="entry name" value="Sirohaem_synthase_N"/>
</dbReference>
<dbReference type="Gene3D" id="1.10.8.610">
    <property type="entry name" value="SirC, precorrin-2 dehydrogenase, C-terminal helical domain-like"/>
    <property type="match status" value="1"/>
</dbReference>
<dbReference type="NCBIfam" id="TIGR01470">
    <property type="entry name" value="cysG_Nterm"/>
    <property type="match status" value="1"/>
</dbReference>
<evidence type="ECO:0000256" key="6">
    <source>
        <dbReference type="ARBA" id="ARBA00047561"/>
    </source>
</evidence>
<dbReference type="Pfam" id="PF13241">
    <property type="entry name" value="NAD_binding_7"/>
    <property type="match status" value="1"/>
</dbReference>
<dbReference type="PANTHER" id="PTHR35330:SF1">
    <property type="entry name" value="SIROHEME BIOSYNTHESIS PROTEIN MET8"/>
    <property type="match status" value="1"/>
</dbReference>
<evidence type="ECO:0000313" key="8">
    <source>
        <dbReference type="EMBL" id="MBP1938305.1"/>
    </source>
</evidence>
<evidence type="ECO:0000313" key="9">
    <source>
        <dbReference type="Proteomes" id="UP001519273"/>
    </source>
</evidence>
<sequence length="219" mass="24316">MRGLLAGYIPIMLDCEGKRCVVVGGGKVAERKAASLVEAKADVVVISPTLTTSMAQWQEAGLIKWIARPYEYGDLQEALLIYAATNSVEINRQVAKEAAELRIPVNIVTSQEEGTFMSPSVMRRGKLIIAVSTTGAGPAAAKEIRHQLEHEFGDEYEKYTEFLYRIRSVVQSKVSDPVRRHTLLKAAATMDILNSIRAGSFDWWSDEEIESWIIQTQGE</sequence>
<dbReference type="Proteomes" id="UP001519273">
    <property type="component" value="Unassembled WGS sequence"/>
</dbReference>
<dbReference type="InterPro" id="IPR028161">
    <property type="entry name" value="Met8-like"/>
</dbReference>
<keyword evidence="9" id="KW-1185">Reference proteome</keyword>
<reference evidence="8 9" key="1">
    <citation type="submission" date="2021-03" db="EMBL/GenBank/DDBJ databases">
        <title>Genomic Encyclopedia of Type Strains, Phase IV (KMG-IV): sequencing the most valuable type-strain genomes for metagenomic binning, comparative biology and taxonomic classification.</title>
        <authorList>
            <person name="Goeker M."/>
        </authorList>
    </citation>
    <scope>NUCLEOTIDE SEQUENCE [LARGE SCALE GENOMIC DNA]</scope>
    <source>
        <strain evidence="8 9">DSM 23491</strain>
    </source>
</reference>
<evidence type="ECO:0000259" key="7">
    <source>
        <dbReference type="Pfam" id="PF14824"/>
    </source>
</evidence>
<accession>A0ABS4H895</accession>
<keyword evidence="8" id="KW-0456">Lyase</keyword>
<dbReference type="EMBL" id="JAGGKP010000013">
    <property type="protein sequence ID" value="MBP1938305.1"/>
    <property type="molecule type" value="Genomic_DNA"/>
</dbReference>
<keyword evidence="4" id="KW-0520">NAD</keyword>
<dbReference type="EC" id="1.3.1.76" evidence="2"/>
<evidence type="ECO:0000256" key="4">
    <source>
        <dbReference type="ARBA" id="ARBA00023027"/>
    </source>
</evidence>
<keyword evidence="5" id="KW-0627">Porphyrin biosynthesis</keyword>
<dbReference type="GO" id="GO:0051266">
    <property type="term" value="F:sirohydrochlorin ferrochelatase activity"/>
    <property type="evidence" value="ECO:0007669"/>
    <property type="project" value="UniProtKB-EC"/>
</dbReference>
<feature type="domain" description="Siroheme synthase central" evidence="7">
    <location>
        <begin position="124"/>
        <end position="150"/>
    </location>
</feature>
<dbReference type="GO" id="GO:0043115">
    <property type="term" value="F:precorrin-2 dehydrogenase activity"/>
    <property type="evidence" value="ECO:0007669"/>
    <property type="project" value="UniProtKB-EC"/>
</dbReference>
<comment type="pathway">
    <text evidence="1">Porphyrin-containing compound metabolism; siroheme biosynthesis; sirohydrochlorin from precorrin-2: step 1/1.</text>
</comment>
<name>A0ABS4H895_9BACL</name>
<evidence type="ECO:0000256" key="2">
    <source>
        <dbReference type="ARBA" id="ARBA00012400"/>
    </source>
</evidence>
<dbReference type="SUPFAM" id="SSF75615">
    <property type="entry name" value="Siroheme synthase middle domains-like"/>
    <property type="match status" value="1"/>
</dbReference>
<organism evidence="8 9">
    <name type="scientific">Paenibacillus sediminis</name>
    <dbReference type="NCBI Taxonomy" id="664909"/>
    <lineage>
        <taxon>Bacteria</taxon>
        <taxon>Bacillati</taxon>
        <taxon>Bacillota</taxon>
        <taxon>Bacilli</taxon>
        <taxon>Bacillales</taxon>
        <taxon>Paenibacillaceae</taxon>
        <taxon>Paenibacillus</taxon>
    </lineage>
</organism>